<organism evidence="1 2">
    <name type="scientific">Legionella longbeachae serogroup 1 (strain NSW150)</name>
    <dbReference type="NCBI Taxonomy" id="661367"/>
    <lineage>
        <taxon>Bacteria</taxon>
        <taxon>Pseudomonadati</taxon>
        <taxon>Pseudomonadota</taxon>
        <taxon>Gammaproteobacteria</taxon>
        <taxon>Legionellales</taxon>
        <taxon>Legionellaceae</taxon>
        <taxon>Legionella</taxon>
    </lineage>
</organism>
<reference evidence="1 2" key="1">
    <citation type="journal article" date="2010" name="PLoS Genet.">
        <title>Analysis of the Legionella longbeachae genome and transcriptome uncovers unique strategies to cause Legionnaires' disease.</title>
        <authorList>
            <person name="Cazalet C."/>
            <person name="Gomez-Valero L."/>
            <person name="Rusniok C."/>
            <person name="Lomma M."/>
            <person name="Dervins-Ravault D."/>
            <person name="Newton H."/>
            <person name="Sansom F."/>
            <person name="Jarraud S."/>
            <person name="Zidane N."/>
            <person name="Ma L."/>
            <person name="Bouchier C."/>
            <person name="Etienne J."/>
            <person name="Hartland E."/>
            <person name="Buchrieser C."/>
        </authorList>
    </citation>
    <scope>NUCLEOTIDE SEQUENCE [LARGE SCALE GENOMIC DNA]</scope>
    <source>
        <strain evidence="1 2">NSW150</strain>
    </source>
</reference>
<dbReference type="EMBL" id="FN650140">
    <property type="protein sequence ID" value="CBJ11997.1"/>
    <property type="molecule type" value="Genomic_DNA"/>
</dbReference>
<accession>D3HSV7</accession>
<keyword evidence="2" id="KW-1185">Reference proteome</keyword>
<name>D3HSV7_LEGLN</name>
<proteinExistence type="predicted"/>
<dbReference type="KEGG" id="llo:LLO_1623"/>
<sequence>MSALGLGHYVLNSGEKITFPPGVQVEFDYKAALENGAILKILTYKENVFNCIP</sequence>
<dbReference type="Proteomes" id="UP000001060">
    <property type="component" value="Chromosome"/>
</dbReference>
<dbReference type="AlphaFoldDB" id="D3HSV7"/>
<gene>
    <name evidence="1" type="ordered locus">LLO_1623</name>
</gene>
<dbReference type="STRING" id="661367.LLO_1623"/>
<evidence type="ECO:0000313" key="1">
    <source>
        <dbReference type="EMBL" id="CBJ11997.1"/>
    </source>
</evidence>
<evidence type="ECO:0000313" key="2">
    <source>
        <dbReference type="Proteomes" id="UP000001060"/>
    </source>
</evidence>
<dbReference type="HOGENOM" id="CLU_3062975_0_0_6"/>
<protein>
    <submittedName>
        <fullName evidence="1">Uncharacterized protein</fullName>
    </submittedName>
</protein>